<reference evidence="1" key="1">
    <citation type="submission" date="2022-10" db="EMBL/GenBank/DDBJ databases">
        <title>The complete genomes of actinobacterial strains from the NBC collection.</title>
        <authorList>
            <person name="Joergensen T.S."/>
            <person name="Alvarez Arevalo M."/>
            <person name="Sterndorff E.B."/>
            <person name="Faurdal D."/>
            <person name="Vuksanovic O."/>
            <person name="Mourched A.-S."/>
            <person name="Charusanti P."/>
            <person name="Shaw S."/>
            <person name="Blin K."/>
            <person name="Weber T."/>
        </authorList>
    </citation>
    <scope>NUCLEOTIDE SEQUENCE</scope>
    <source>
        <strain evidence="1">NBC_00222</strain>
    </source>
</reference>
<accession>A0ABZ1TVZ2</accession>
<evidence type="ECO:0000313" key="2">
    <source>
        <dbReference type="Proteomes" id="UP001432222"/>
    </source>
</evidence>
<keyword evidence="2" id="KW-1185">Reference proteome</keyword>
<dbReference type="Proteomes" id="UP001432222">
    <property type="component" value="Chromosome"/>
</dbReference>
<gene>
    <name evidence="1" type="ORF">OHA16_04440</name>
</gene>
<evidence type="ECO:0000313" key="1">
    <source>
        <dbReference type="EMBL" id="WUQ82294.1"/>
    </source>
</evidence>
<dbReference type="EMBL" id="CP108110">
    <property type="protein sequence ID" value="WUQ82294.1"/>
    <property type="molecule type" value="Genomic_DNA"/>
</dbReference>
<dbReference type="RefSeq" id="WP_328953362.1">
    <property type="nucleotide sequence ID" value="NZ_CP108110.1"/>
</dbReference>
<name>A0ABZ1TVZ2_9ACTN</name>
<organism evidence="1 2">
    <name type="scientific">Kitasatospora purpeofusca</name>
    <dbReference type="NCBI Taxonomy" id="67352"/>
    <lineage>
        <taxon>Bacteria</taxon>
        <taxon>Bacillati</taxon>
        <taxon>Actinomycetota</taxon>
        <taxon>Actinomycetes</taxon>
        <taxon>Kitasatosporales</taxon>
        <taxon>Streptomycetaceae</taxon>
        <taxon>Kitasatospora</taxon>
    </lineage>
</organism>
<sequence length="60" mass="6118">MRPAPTPFTHAQKDGVACIGCGDGGGDLAPDGHVWAPGLPGLGWAVRAHPACRTVPEEES</sequence>
<proteinExistence type="predicted"/>
<protein>
    <submittedName>
        <fullName evidence="1">Uncharacterized protein</fullName>
    </submittedName>
</protein>